<feature type="domain" description="HTH tetR-type" evidence="3">
    <location>
        <begin position="1"/>
        <end position="58"/>
    </location>
</feature>
<dbReference type="Gene3D" id="1.10.357.10">
    <property type="entry name" value="Tetracycline Repressor, domain 2"/>
    <property type="match status" value="1"/>
</dbReference>
<reference evidence="4 5" key="1">
    <citation type="submission" date="2020-05" db="EMBL/GenBank/DDBJ databases">
        <title>Flexivirga sp. ID2601S isolated from air conditioner.</title>
        <authorList>
            <person name="Kim D.H."/>
        </authorList>
    </citation>
    <scope>NUCLEOTIDE SEQUENCE [LARGE SCALE GENOMIC DNA]</scope>
    <source>
        <strain evidence="4 5">ID2601S</strain>
    </source>
</reference>
<evidence type="ECO:0000256" key="2">
    <source>
        <dbReference type="PROSITE-ProRule" id="PRU00335"/>
    </source>
</evidence>
<protein>
    <submittedName>
        <fullName evidence="4">Helix-turn-helix transcriptional regulator</fullName>
    </submittedName>
</protein>
<evidence type="ECO:0000256" key="1">
    <source>
        <dbReference type="ARBA" id="ARBA00023125"/>
    </source>
</evidence>
<dbReference type="AlphaFoldDB" id="A0A849AE43"/>
<evidence type="ECO:0000259" key="3">
    <source>
        <dbReference type="PROSITE" id="PS50977"/>
    </source>
</evidence>
<feature type="DNA-binding region" description="H-T-H motif" evidence="2">
    <location>
        <begin position="21"/>
        <end position="40"/>
    </location>
</feature>
<dbReference type="Proteomes" id="UP000557772">
    <property type="component" value="Unassembled WGS sequence"/>
</dbReference>
<evidence type="ECO:0000313" key="4">
    <source>
        <dbReference type="EMBL" id="NNG38709.1"/>
    </source>
</evidence>
<dbReference type="SUPFAM" id="SSF48498">
    <property type="entry name" value="Tetracyclin repressor-like, C-terminal domain"/>
    <property type="match status" value="1"/>
</dbReference>
<dbReference type="InterPro" id="IPR036271">
    <property type="entry name" value="Tet_transcr_reg_TetR-rel_C_sf"/>
</dbReference>
<dbReference type="InterPro" id="IPR001647">
    <property type="entry name" value="HTH_TetR"/>
</dbReference>
<dbReference type="InterPro" id="IPR009057">
    <property type="entry name" value="Homeodomain-like_sf"/>
</dbReference>
<proteinExistence type="predicted"/>
<dbReference type="RefSeq" id="WP_171152778.1">
    <property type="nucleotide sequence ID" value="NZ_JABENB010000001.1"/>
</dbReference>
<dbReference type="GO" id="GO:0003677">
    <property type="term" value="F:DNA binding"/>
    <property type="evidence" value="ECO:0007669"/>
    <property type="project" value="UniProtKB-UniRule"/>
</dbReference>
<organism evidence="4 5">
    <name type="scientific">Flexivirga aerilata</name>
    <dbReference type="NCBI Taxonomy" id="1656889"/>
    <lineage>
        <taxon>Bacteria</taxon>
        <taxon>Bacillati</taxon>
        <taxon>Actinomycetota</taxon>
        <taxon>Actinomycetes</taxon>
        <taxon>Micrococcales</taxon>
        <taxon>Dermacoccaceae</taxon>
        <taxon>Flexivirga</taxon>
    </lineage>
</organism>
<evidence type="ECO:0000313" key="5">
    <source>
        <dbReference type="Proteomes" id="UP000557772"/>
    </source>
</evidence>
<accession>A0A849AE43</accession>
<dbReference type="Pfam" id="PF00440">
    <property type="entry name" value="TetR_N"/>
    <property type="match status" value="1"/>
</dbReference>
<name>A0A849AE43_9MICO</name>
<dbReference type="PROSITE" id="PS50977">
    <property type="entry name" value="HTH_TETR_2"/>
    <property type="match status" value="1"/>
</dbReference>
<keyword evidence="5" id="KW-1185">Reference proteome</keyword>
<comment type="caution">
    <text evidence="4">The sequence shown here is derived from an EMBL/GenBank/DDBJ whole genome shotgun (WGS) entry which is preliminary data.</text>
</comment>
<sequence>METSELLARAVAVLNANHGASMATIAQQIGISRATLNRRFASREDLLRQLGERASDRWERSLEIADADAAGASGDPARIERALHTLLREYVAEADEYGFALTDVFLEQVPELAGRSEELTRRETALLAAGQQAGLLRTDVPARWLSWSIFGQLVAARDAVRFGDLGRRGLENLVTTTLLEGIRRR</sequence>
<dbReference type="SUPFAM" id="SSF46689">
    <property type="entry name" value="Homeodomain-like"/>
    <property type="match status" value="1"/>
</dbReference>
<dbReference type="EMBL" id="JABENB010000001">
    <property type="protein sequence ID" value="NNG38709.1"/>
    <property type="molecule type" value="Genomic_DNA"/>
</dbReference>
<gene>
    <name evidence="4" type="ORF">HJ588_05395</name>
</gene>
<keyword evidence="1 2" id="KW-0238">DNA-binding</keyword>